<gene>
    <name evidence="2" type="ORF">K469DRAFT_702636</name>
</gene>
<evidence type="ECO:0000256" key="1">
    <source>
        <dbReference type="SAM" id="MobiDB-lite"/>
    </source>
</evidence>
<sequence>MFGLAESSPHTVRQTPGHRPEDKAERDKGHEDPDIEKGQGHREEHTDGRPRGRRR</sequence>
<keyword evidence="3" id="KW-1185">Reference proteome</keyword>
<dbReference type="EMBL" id="ML994622">
    <property type="protein sequence ID" value="KAF2188942.1"/>
    <property type="molecule type" value="Genomic_DNA"/>
</dbReference>
<evidence type="ECO:0000313" key="3">
    <source>
        <dbReference type="Proteomes" id="UP000800200"/>
    </source>
</evidence>
<proteinExistence type="predicted"/>
<accession>A0A6A6EDS2</accession>
<evidence type="ECO:0000313" key="2">
    <source>
        <dbReference type="EMBL" id="KAF2188942.1"/>
    </source>
</evidence>
<name>A0A6A6EDS2_9PEZI</name>
<feature type="region of interest" description="Disordered" evidence="1">
    <location>
        <begin position="1"/>
        <end position="55"/>
    </location>
</feature>
<feature type="compositionally biased region" description="Basic and acidic residues" evidence="1">
    <location>
        <begin position="18"/>
        <end position="55"/>
    </location>
</feature>
<organism evidence="2 3">
    <name type="scientific">Zopfia rhizophila CBS 207.26</name>
    <dbReference type="NCBI Taxonomy" id="1314779"/>
    <lineage>
        <taxon>Eukaryota</taxon>
        <taxon>Fungi</taxon>
        <taxon>Dikarya</taxon>
        <taxon>Ascomycota</taxon>
        <taxon>Pezizomycotina</taxon>
        <taxon>Dothideomycetes</taxon>
        <taxon>Dothideomycetes incertae sedis</taxon>
        <taxon>Zopfiaceae</taxon>
        <taxon>Zopfia</taxon>
    </lineage>
</organism>
<dbReference type="Proteomes" id="UP000800200">
    <property type="component" value="Unassembled WGS sequence"/>
</dbReference>
<reference evidence="2" key="1">
    <citation type="journal article" date="2020" name="Stud. Mycol.">
        <title>101 Dothideomycetes genomes: a test case for predicting lifestyles and emergence of pathogens.</title>
        <authorList>
            <person name="Haridas S."/>
            <person name="Albert R."/>
            <person name="Binder M."/>
            <person name="Bloem J."/>
            <person name="Labutti K."/>
            <person name="Salamov A."/>
            <person name="Andreopoulos B."/>
            <person name="Baker S."/>
            <person name="Barry K."/>
            <person name="Bills G."/>
            <person name="Bluhm B."/>
            <person name="Cannon C."/>
            <person name="Castanera R."/>
            <person name="Culley D."/>
            <person name="Daum C."/>
            <person name="Ezra D."/>
            <person name="Gonzalez J."/>
            <person name="Henrissat B."/>
            <person name="Kuo A."/>
            <person name="Liang C."/>
            <person name="Lipzen A."/>
            <person name="Lutzoni F."/>
            <person name="Magnuson J."/>
            <person name="Mondo S."/>
            <person name="Nolan M."/>
            <person name="Ohm R."/>
            <person name="Pangilinan J."/>
            <person name="Park H.-J."/>
            <person name="Ramirez L."/>
            <person name="Alfaro M."/>
            <person name="Sun H."/>
            <person name="Tritt A."/>
            <person name="Yoshinaga Y."/>
            <person name="Zwiers L.-H."/>
            <person name="Turgeon B."/>
            <person name="Goodwin S."/>
            <person name="Spatafora J."/>
            <person name="Crous P."/>
            <person name="Grigoriev I."/>
        </authorList>
    </citation>
    <scope>NUCLEOTIDE SEQUENCE</scope>
    <source>
        <strain evidence="2">CBS 207.26</strain>
    </source>
</reference>
<dbReference type="AlphaFoldDB" id="A0A6A6EDS2"/>
<protein>
    <submittedName>
        <fullName evidence="2">Uncharacterized protein</fullName>
    </submittedName>
</protein>